<dbReference type="PRINTS" id="PR00455">
    <property type="entry name" value="HTHTETR"/>
</dbReference>
<accession>A0A3N1MD10</accession>
<dbReference type="AlphaFoldDB" id="A0A3N1MD10"/>
<dbReference type="EMBL" id="RJKX01000011">
    <property type="protein sequence ID" value="ROQ01593.1"/>
    <property type="molecule type" value="Genomic_DNA"/>
</dbReference>
<dbReference type="PANTHER" id="PTHR30055">
    <property type="entry name" value="HTH-TYPE TRANSCRIPTIONAL REGULATOR RUTR"/>
    <property type="match status" value="1"/>
</dbReference>
<dbReference type="Proteomes" id="UP000278222">
    <property type="component" value="Unassembled WGS sequence"/>
</dbReference>
<comment type="caution">
    <text evidence="4">The sequence shown here is derived from an EMBL/GenBank/DDBJ whole genome shotgun (WGS) entry which is preliminary data.</text>
</comment>
<evidence type="ECO:0000256" key="1">
    <source>
        <dbReference type="ARBA" id="ARBA00023125"/>
    </source>
</evidence>
<dbReference type="InterPro" id="IPR041669">
    <property type="entry name" value="TetR_C_15"/>
</dbReference>
<name>A0A3N1MD10_9PROT</name>
<dbReference type="SUPFAM" id="SSF46689">
    <property type="entry name" value="Homeodomain-like"/>
    <property type="match status" value="1"/>
</dbReference>
<proteinExistence type="predicted"/>
<dbReference type="InterPro" id="IPR023772">
    <property type="entry name" value="DNA-bd_HTH_TetR-type_CS"/>
</dbReference>
<gene>
    <name evidence="4" type="ORF">EDC65_0774</name>
</gene>
<dbReference type="InterPro" id="IPR001647">
    <property type="entry name" value="HTH_TetR"/>
</dbReference>
<keyword evidence="1 2" id="KW-0238">DNA-binding</keyword>
<evidence type="ECO:0000256" key="2">
    <source>
        <dbReference type="PROSITE-ProRule" id="PRU00335"/>
    </source>
</evidence>
<reference evidence="4 5" key="1">
    <citation type="submission" date="2018-11" db="EMBL/GenBank/DDBJ databases">
        <title>Genomic Encyclopedia of Type Strains, Phase IV (KMG-IV): sequencing the most valuable type-strain genomes for metagenomic binning, comparative biology and taxonomic classification.</title>
        <authorList>
            <person name="Goeker M."/>
        </authorList>
    </citation>
    <scope>NUCLEOTIDE SEQUENCE [LARGE SCALE GENOMIC DNA]</scope>
    <source>
        <strain evidence="4 5">DSM 5900</strain>
    </source>
</reference>
<feature type="domain" description="HTH tetR-type" evidence="3">
    <location>
        <begin position="18"/>
        <end position="78"/>
    </location>
</feature>
<dbReference type="PROSITE" id="PS01081">
    <property type="entry name" value="HTH_TETR_1"/>
    <property type="match status" value="1"/>
</dbReference>
<dbReference type="Pfam" id="PF17918">
    <property type="entry name" value="TetR_C_15"/>
    <property type="match status" value="1"/>
</dbReference>
<feature type="DNA-binding region" description="H-T-H motif" evidence="2">
    <location>
        <begin position="41"/>
        <end position="60"/>
    </location>
</feature>
<evidence type="ECO:0000259" key="3">
    <source>
        <dbReference type="PROSITE" id="PS50977"/>
    </source>
</evidence>
<evidence type="ECO:0000313" key="4">
    <source>
        <dbReference type="EMBL" id="ROQ01593.1"/>
    </source>
</evidence>
<dbReference type="Pfam" id="PF00440">
    <property type="entry name" value="TetR_N"/>
    <property type="match status" value="1"/>
</dbReference>
<dbReference type="GO" id="GO:0000976">
    <property type="term" value="F:transcription cis-regulatory region binding"/>
    <property type="evidence" value="ECO:0007669"/>
    <property type="project" value="TreeGrafter"/>
</dbReference>
<keyword evidence="5" id="KW-1185">Reference proteome</keyword>
<organism evidence="4 5">
    <name type="scientific">Stella humosa</name>
    <dbReference type="NCBI Taxonomy" id="94"/>
    <lineage>
        <taxon>Bacteria</taxon>
        <taxon>Pseudomonadati</taxon>
        <taxon>Pseudomonadota</taxon>
        <taxon>Alphaproteobacteria</taxon>
        <taxon>Rhodospirillales</taxon>
        <taxon>Stellaceae</taxon>
        <taxon>Stella</taxon>
    </lineage>
</organism>
<sequence length="211" mass="22952">MRATATKPRKIPVQARSRRMVATILQATAQVLMSHGYDRTTTNLVAEKAGVSIGSLYEYFPNKEALVAALAAAHVEELMARVDAVLSLPGDETPKSIVAGLIRAGLDAHRVDPALHKVLVEQVPRIGDLAASLDISSVLQRRIEADLGRRAPHLPHAQVRITALVLETCIEALSHRAVVETPNWLETGAIEREALRLLEPYIERVLTSGQA</sequence>
<dbReference type="InterPro" id="IPR050109">
    <property type="entry name" value="HTH-type_TetR-like_transc_reg"/>
</dbReference>
<dbReference type="PROSITE" id="PS50977">
    <property type="entry name" value="HTH_TETR_2"/>
    <property type="match status" value="1"/>
</dbReference>
<dbReference type="InterPro" id="IPR009057">
    <property type="entry name" value="Homeodomain-like_sf"/>
</dbReference>
<dbReference type="Gene3D" id="1.10.357.10">
    <property type="entry name" value="Tetracycline Repressor, domain 2"/>
    <property type="match status" value="1"/>
</dbReference>
<dbReference type="OrthoDB" id="9808189at2"/>
<evidence type="ECO:0000313" key="5">
    <source>
        <dbReference type="Proteomes" id="UP000278222"/>
    </source>
</evidence>
<dbReference type="PANTHER" id="PTHR30055:SF223">
    <property type="entry name" value="HTH-TYPE TRANSCRIPTIONAL REGULATOR UIDR"/>
    <property type="match status" value="1"/>
</dbReference>
<dbReference type="GO" id="GO:0003700">
    <property type="term" value="F:DNA-binding transcription factor activity"/>
    <property type="evidence" value="ECO:0007669"/>
    <property type="project" value="TreeGrafter"/>
</dbReference>
<protein>
    <submittedName>
        <fullName evidence="4">TetR family transcriptional regulator</fullName>
    </submittedName>
</protein>